<keyword evidence="1" id="KW-0732">Signal</keyword>
<comment type="caution">
    <text evidence="3">The sequence shown here is derived from an EMBL/GenBank/DDBJ whole genome shotgun (WGS) entry which is preliminary data.</text>
</comment>
<dbReference type="AlphaFoldDB" id="A0A4R6QGS8"/>
<organism evidence="3 4">
    <name type="scientific">Roseateles toxinivorans</name>
    <dbReference type="NCBI Taxonomy" id="270368"/>
    <lineage>
        <taxon>Bacteria</taxon>
        <taxon>Pseudomonadati</taxon>
        <taxon>Pseudomonadota</taxon>
        <taxon>Betaproteobacteria</taxon>
        <taxon>Burkholderiales</taxon>
        <taxon>Sphaerotilaceae</taxon>
        <taxon>Roseateles</taxon>
    </lineage>
</organism>
<proteinExistence type="predicted"/>
<feature type="signal peptide" evidence="1">
    <location>
        <begin position="1"/>
        <end position="23"/>
    </location>
</feature>
<evidence type="ECO:0000259" key="2">
    <source>
        <dbReference type="Pfam" id="PF07589"/>
    </source>
</evidence>
<protein>
    <submittedName>
        <fullName evidence="3">Putative secreted protein with PEP-CTERM sorting signal</fullName>
    </submittedName>
</protein>
<feature type="chain" id="PRO_5020697738" evidence="1">
    <location>
        <begin position="24"/>
        <end position="250"/>
    </location>
</feature>
<dbReference type="InterPro" id="IPR013424">
    <property type="entry name" value="Ice-binding_C"/>
</dbReference>
<dbReference type="EMBL" id="SNXS01000012">
    <property type="protein sequence ID" value="TDP61548.1"/>
    <property type="molecule type" value="Genomic_DNA"/>
</dbReference>
<dbReference type="Proteomes" id="UP000295361">
    <property type="component" value="Unassembled WGS sequence"/>
</dbReference>
<evidence type="ECO:0000313" key="4">
    <source>
        <dbReference type="Proteomes" id="UP000295361"/>
    </source>
</evidence>
<reference evidence="3 4" key="1">
    <citation type="submission" date="2019-03" db="EMBL/GenBank/DDBJ databases">
        <title>Genomic Encyclopedia of Type Strains, Phase IV (KMG-IV): sequencing the most valuable type-strain genomes for metagenomic binning, comparative biology and taxonomic classification.</title>
        <authorList>
            <person name="Goeker M."/>
        </authorList>
    </citation>
    <scope>NUCLEOTIDE SEQUENCE [LARGE SCALE GENOMIC DNA]</scope>
    <source>
        <strain evidence="3 4">DSM 16998</strain>
    </source>
</reference>
<keyword evidence="4" id="KW-1185">Reference proteome</keyword>
<evidence type="ECO:0000256" key="1">
    <source>
        <dbReference type="SAM" id="SignalP"/>
    </source>
</evidence>
<evidence type="ECO:0000313" key="3">
    <source>
        <dbReference type="EMBL" id="TDP61548.1"/>
    </source>
</evidence>
<dbReference type="NCBIfam" id="TIGR02595">
    <property type="entry name" value="PEP_CTERM"/>
    <property type="match status" value="1"/>
</dbReference>
<dbReference type="Pfam" id="PF07589">
    <property type="entry name" value="PEP-CTERM"/>
    <property type="match status" value="1"/>
</dbReference>
<feature type="domain" description="Ice-binding protein C-terminal" evidence="2">
    <location>
        <begin position="223"/>
        <end position="247"/>
    </location>
</feature>
<dbReference type="InParanoid" id="A0A4R6QGS8"/>
<gene>
    <name evidence="3" type="ORF">DES47_11298</name>
</gene>
<accession>A0A4R6QGS8</accession>
<name>A0A4R6QGS8_9BURK</name>
<sequence length="250" mass="25997">MNKLLLNAFAAVVLGASAISSNAALVMSDAYIGSGGAGTGQSLAGDRFRSFQPTGSEENYLGIPSLGNASNRVVRQLNWMTDANNPLTSFDFTFQYDQASDKLVSTILGGSLEYSGWSTKLAGLGKTKGAADLNAFQITVKQGDVGSLVYLTDMVLDGVALGSFSGVDGLNKDWLVTGSDMNLTDGFTLTGKLWLQGAFSSSQENSAVNLTAGWDTRGVAPAQVPEPGTLLLAGAAIAGLLGSQLRKRKQ</sequence>
<dbReference type="RefSeq" id="WP_133703629.1">
    <property type="nucleotide sequence ID" value="NZ_SNXS01000012.1"/>
</dbReference>
<dbReference type="OrthoDB" id="9939765at2"/>